<dbReference type="EMBL" id="CM047904">
    <property type="protein sequence ID" value="KAJ0090408.1"/>
    <property type="molecule type" value="Genomic_DNA"/>
</dbReference>
<sequence>MGGNKIDKFVNSKDCRGLKKLNTLSLKRGIETIDATIFLPSTLMLFPSLKTLDLSFNSFNQTMITRELHNLTTLKELILDCSKLHISFLPTVATCTSLKHLSMRGCELNDISQVQGSIYFRNLESLDMEETTLNNSFSQIFKPIISLKELSLSNCGLNGTLYDQGLCEMVHLQELNIDNNDLWGPLPPCLANLTSLKRFDISINFFHGQIPIEIGAKLPKLYYFNISGNSFNGSIPSSFGNMSSLQVLDLSNNKLAGGIPEHLAIGCFSSTIGVIKQQVASYNHFNGTIPSWIGKLSSLGYLILDAESKWSEQKKAGTGQGQGPSWGSGKKVDGSEFWDCGLDPELSFGMTFRRIGVKSRYGNSCEELGFVLNLNLSIMICMTYRVLVLKILEILVFSIQCECLTYTEPLAAYLAKWQASKFLSSLLRMGLLDVAPKKPIDVVQKDDLKANVNGNKPSLILSQQSKEHLQSSRIENGVCGADSSSVKQKNAVNSGLSKEAHLKEASSQPGRIPMQSSVPKKEPVLETYSSAPLQKDPSVGLPFPNLRQGKSLQPSASSLNSSGGIPNIENNTTIATKEKANFKNNLGVSVTVSSNCNGHQNSASNKILTTETSQKINGVSNAGASINTPSRDSSDKSLERVSNMAQSGGSSDKMLEKADPIKSAKEPSCEETQVGNKLYDSVAGTSAEENVGDNGQTPASMMANEPLHAKAPDCASQRKLKKKKLLKCRINSMSIGLKFFKASLGLRKKKKHKMSKRCTADLQNLSKELLLDKDSCLSSDLGPSTSEKCGTSSRSTRKYPMELLKRMAKCVMVIH</sequence>
<evidence type="ECO:0000313" key="2">
    <source>
        <dbReference type="Proteomes" id="UP001164250"/>
    </source>
</evidence>
<gene>
    <name evidence="1" type="ORF">Patl1_14641</name>
</gene>
<name>A0ACC1AUR7_9ROSI</name>
<keyword evidence="2" id="KW-1185">Reference proteome</keyword>
<organism evidence="1 2">
    <name type="scientific">Pistacia atlantica</name>
    <dbReference type="NCBI Taxonomy" id="434234"/>
    <lineage>
        <taxon>Eukaryota</taxon>
        <taxon>Viridiplantae</taxon>
        <taxon>Streptophyta</taxon>
        <taxon>Embryophyta</taxon>
        <taxon>Tracheophyta</taxon>
        <taxon>Spermatophyta</taxon>
        <taxon>Magnoliopsida</taxon>
        <taxon>eudicotyledons</taxon>
        <taxon>Gunneridae</taxon>
        <taxon>Pentapetalae</taxon>
        <taxon>rosids</taxon>
        <taxon>malvids</taxon>
        <taxon>Sapindales</taxon>
        <taxon>Anacardiaceae</taxon>
        <taxon>Pistacia</taxon>
    </lineage>
</organism>
<reference evidence="2" key="1">
    <citation type="journal article" date="2023" name="G3 (Bethesda)">
        <title>Genome assembly and association tests identify interacting loci associated with vigor, precocity, and sex in interspecific pistachio rootstocks.</title>
        <authorList>
            <person name="Palmer W."/>
            <person name="Jacygrad E."/>
            <person name="Sagayaradj S."/>
            <person name="Cavanaugh K."/>
            <person name="Han R."/>
            <person name="Bertier L."/>
            <person name="Beede B."/>
            <person name="Kafkas S."/>
            <person name="Golino D."/>
            <person name="Preece J."/>
            <person name="Michelmore R."/>
        </authorList>
    </citation>
    <scope>NUCLEOTIDE SEQUENCE [LARGE SCALE GENOMIC DNA]</scope>
</reference>
<accession>A0ACC1AUR7</accession>
<comment type="caution">
    <text evidence="1">The sequence shown here is derived from an EMBL/GenBank/DDBJ whole genome shotgun (WGS) entry which is preliminary data.</text>
</comment>
<dbReference type="Proteomes" id="UP001164250">
    <property type="component" value="Chromosome 8"/>
</dbReference>
<proteinExistence type="predicted"/>
<protein>
    <submittedName>
        <fullName evidence="1">Uncharacterized protein</fullName>
    </submittedName>
</protein>
<evidence type="ECO:0000313" key="1">
    <source>
        <dbReference type="EMBL" id="KAJ0090408.1"/>
    </source>
</evidence>